<reference evidence="1" key="1">
    <citation type="submission" date="2022-03" db="EMBL/GenBank/DDBJ databases">
        <title>Genome Identification and Characterization of new species Bdellovibrio reynosense LBG001 sp. nov. from a Mexico soil sample.</title>
        <authorList>
            <person name="Camilli A."/>
            <person name="Ajao Y."/>
            <person name="Guo X."/>
        </authorList>
    </citation>
    <scope>NUCLEOTIDE SEQUENCE</scope>
    <source>
        <strain evidence="1">LBG001</strain>
    </source>
</reference>
<organism evidence="1 2">
    <name type="scientific">Bdellovibrio reynosensis</name>
    <dbReference type="NCBI Taxonomy" id="2835041"/>
    <lineage>
        <taxon>Bacteria</taxon>
        <taxon>Pseudomonadati</taxon>
        <taxon>Bdellovibrionota</taxon>
        <taxon>Bdellovibrionia</taxon>
        <taxon>Bdellovibrionales</taxon>
        <taxon>Pseudobdellovibrionaceae</taxon>
        <taxon>Bdellovibrio</taxon>
    </lineage>
</organism>
<proteinExistence type="predicted"/>
<dbReference type="Proteomes" id="UP000830116">
    <property type="component" value="Chromosome"/>
</dbReference>
<sequence length="279" mass="32310">MSTDNETSQLCFPLQGPIPDSEVLIVRDLDVVGVGSLRRQQIEELQKTKQFILQTYEDLISDSVLEIYRAELLRTLQWLRPLQSVIGSDLDLEEEHKKMFARIFPRTQKALGFTGNKICTAYLQEMDWSSWLLQDHWRYFVGFLRGKFPEKKEILELAHWEWEQAWLEVQPFDTEVLESGLISTSTSLQIVTLTTNNSYLARDAGMYGLAYKKNAKNISERTLDIYEAKLLDLLHEDRKYTEDQLIEAAMISEGLPEALDKSRWQNKVQALADGGFLVR</sequence>
<dbReference type="InterPro" id="IPR044922">
    <property type="entry name" value="DUF2063_N_sf"/>
</dbReference>
<accession>A0ABY4CB04</accession>
<keyword evidence="2" id="KW-1185">Reference proteome</keyword>
<name>A0ABY4CB04_9BACT</name>
<protein>
    <recommendedName>
        <fullName evidence="3">DNA-binding domain-containing protein</fullName>
    </recommendedName>
</protein>
<evidence type="ECO:0008006" key="3">
    <source>
        <dbReference type="Google" id="ProtNLM"/>
    </source>
</evidence>
<dbReference type="RefSeq" id="WP_243538950.1">
    <property type="nucleotide sequence ID" value="NZ_CP093442.1"/>
</dbReference>
<dbReference type="Gene3D" id="1.10.150.690">
    <property type="entry name" value="DUF2063"/>
    <property type="match status" value="1"/>
</dbReference>
<dbReference type="EMBL" id="CP093442">
    <property type="protein sequence ID" value="UOF02153.1"/>
    <property type="molecule type" value="Genomic_DNA"/>
</dbReference>
<gene>
    <name evidence="1" type="ORF">MNR06_04185</name>
</gene>
<evidence type="ECO:0000313" key="2">
    <source>
        <dbReference type="Proteomes" id="UP000830116"/>
    </source>
</evidence>
<evidence type="ECO:0000313" key="1">
    <source>
        <dbReference type="EMBL" id="UOF02153.1"/>
    </source>
</evidence>